<sequence length="183" mass="21498">MAFSVPSQVLHNHHPDFEAAVNRQIQLQFHASYVYLSMAFYCDRHDVALEHFASFFLRRSHEWKARAEKLLELQNQRGGGIRLHEIMKPDLDDWHSGPQAMEYAFHLEKSVNQSLLELHHLATERGDIHLCHFLQRHYLHQQVLIIRELGGYLTNLHKMEALEDPLAEILFDRLTLGRSDKDN</sequence>
<evidence type="ECO:0000256" key="4">
    <source>
        <dbReference type="ARBA" id="ARBA00023004"/>
    </source>
</evidence>
<dbReference type="GO" id="GO:0008199">
    <property type="term" value="F:ferric iron binding"/>
    <property type="evidence" value="ECO:0007669"/>
    <property type="project" value="InterPro"/>
</dbReference>
<comment type="similarity">
    <text evidence="1 6">Belongs to the ferritin family.</text>
</comment>
<feature type="binding site" evidence="5">
    <location>
        <position position="142"/>
    </location>
    <ligand>
        <name>Fe cation</name>
        <dbReference type="ChEBI" id="CHEBI:24875"/>
        <label>2</label>
    </ligand>
</feature>
<dbReference type="PROSITE" id="PS50905">
    <property type="entry name" value="FERRITIN_LIKE"/>
    <property type="match status" value="1"/>
</dbReference>
<dbReference type="InterPro" id="IPR009078">
    <property type="entry name" value="Ferritin-like_SF"/>
</dbReference>
<evidence type="ECO:0000256" key="3">
    <source>
        <dbReference type="ARBA" id="ARBA00022723"/>
    </source>
</evidence>
<proteinExistence type="inferred from homology"/>
<dbReference type="Pfam" id="PF00210">
    <property type="entry name" value="Ferritin"/>
    <property type="match status" value="1"/>
</dbReference>
<dbReference type="GO" id="GO:0004322">
    <property type="term" value="F:ferroxidase activity"/>
    <property type="evidence" value="ECO:0007669"/>
    <property type="project" value="UniProtKB-ARBA"/>
</dbReference>
<dbReference type="PANTHER" id="PTHR11431:SF97">
    <property type="entry name" value="FERRITIN HEAVY POLYPEPTIDE-LIKE 17-RELATED"/>
    <property type="match status" value="1"/>
</dbReference>
<keyword evidence="9" id="KW-1185">Reference proteome</keyword>
<dbReference type="Gene3D" id="1.20.1260.10">
    <property type="match status" value="1"/>
</dbReference>
<organism evidence="8 9">
    <name type="scientific">Sciurus vulgaris</name>
    <name type="common">Eurasian red squirrel</name>
    <dbReference type="NCBI Taxonomy" id="55149"/>
    <lineage>
        <taxon>Eukaryota</taxon>
        <taxon>Metazoa</taxon>
        <taxon>Chordata</taxon>
        <taxon>Craniata</taxon>
        <taxon>Vertebrata</taxon>
        <taxon>Euteleostomi</taxon>
        <taxon>Mammalia</taxon>
        <taxon>Eutheria</taxon>
        <taxon>Euarchontoglires</taxon>
        <taxon>Glires</taxon>
        <taxon>Rodentia</taxon>
        <taxon>Sciuromorpha</taxon>
        <taxon>Sciuridae</taxon>
        <taxon>Sciurinae</taxon>
        <taxon>Sciurini</taxon>
        <taxon>Sciurus</taxon>
    </lineage>
</organism>
<evidence type="ECO:0000259" key="7">
    <source>
        <dbReference type="PROSITE" id="PS50905"/>
    </source>
</evidence>
<evidence type="ECO:0000256" key="6">
    <source>
        <dbReference type="RuleBase" id="RU361145"/>
    </source>
</evidence>
<dbReference type="GeneTree" id="ENSGT00950000182841"/>
<evidence type="ECO:0000256" key="1">
    <source>
        <dbReference type="ARBA" id="ARBA00007513"/>
    </source>
</evidence>
<dbReference type="AlphaFoldDB" id="A0A8D2DI26"/>
<reference evidence="8" key="1">
    <citation type="submission" date="2025-08" db="UniProtKB">
        <authorList>
            <consortium name="Ensembl"/>
        </authorList>
    </citation>
    <scope>IDENTIFICATION</scope>
</reference>
<dbReference type="InterPro" id="IPR009040">
    <property type="entry name" value="Ferritin-like_diiron"/>
</dbReference>
<reference evidence="8" key="2">
    <citation type="submission" date="2025-09" db="UniProtKB">
        <authorList>
            <consortium name="Ensembl"/>
        </authorList>
    </citation>
    <scope>IDENTIFICATION</scope>
</reference>
<evidence type="ECO:0000256" key="2">
    <source>
        <dbReference type="ARBA" id="ARBA00022434"/>
    </source>
</evidence>
<feature type="domain" description="Ferritin-like diiron" evidence="7">
    <location>
        <begin position="11"/>
        <end position="160"/>
    </location>
</feature>
<evidence type="ECO:0000313" key="8">
    <source>
        <dbReference type="Ensembl" id="ENSSVLP00005025412.1"/>
    </source>
</evidence>
<comment type="function">
    <text evidence="6">Stores iron in a soluble, non-toxic, readily available form. Important for iron homeostasis. Iron is taken up in the ferrous form and deposited as ferric hydroxides after oxidation.</text>
</comment>
<keyword evidence="3 5" id="KW-0479">Metal-binding</keyword>
<keyword evidence="4 5" id="KW-0408">Iron</keyword>
<dbReference type="GO" id="GO:0006879">
    <property type="term" value="P:intracellular iron ion homeostasis"/>
    <property type="evidence" value="ECO:0007669"/>
    <property type="project" value="UniProtKB-KW"/>
</dbReference>
<feature type="binding site" evidence="5">
    <location>
        <position position="108"/>
    </location>
    <ligand>
        <name>Fe cation</name>
        <dbReference type="ChEBI" id="CHEBI:24875"/>
        <label>2</label>
    </ligand>
</feature>
<dbReference type="GO" id="GO:0006826">
    <property type="term" value="P:iron ion transport"/>
    <property type="evidence" value="ECO:0007669"/>
    <property type="project" value="InterPro"/>
</dbReference>
<protein>
    <recommendedName>
        <fullName evidence="6">Ferritin</fullName>
    </recommendedName>
</protein>
<dbReference type="InterPro" id="IPR008331">
    <property type="entry name" value="Ferritin_DPS_dom"/>
</dbReference>
<evidence type="ECO:0000313" key="9">
    <source>
        <dbReference type="Proteomes" id="UP000694564"/>
    </source>
</evidence>
<keyword evidence="2 6" id="KW-0409">Iron storage</keyword>
<dbReference type="SUPFAM" id="SSF47240">
    <property type="entry name" value="Ferritin-like"/>
    <property type="match status" value="1"/>
</dbReference>
<dbReference type="InterPro" id="IPR001519">
    <property type="entry name" value="Ferritin"/>
</dbReference>
<dbReference type="FunFam" id="1.20.1260.10:FF:000016">
    <property type="entry name" value="Ferritin heavy chain"/>
    <property type="match status" value="1"/>
</dbReference>
<evidence type="ECO:0000256" key="5">
    <source>
        <dbReference type="PIRSR" id="PIRSR601519-1"/>
    </source>
</evidence>
<name>A0A8D2DI26_SCIVU</name>
<dbReference type="PANTHER" id="PTHR11431">
    <property type="entry name" value="FERRITIN"/>
    <property type="match status" value="1"/>
</dbReference>
<dbReference type="CDD" id="cd01056">
    <property type="entry name" value="Euk_Ferritin"/>
    <property type="match status" value="1"/>
</dbReference>
<dbReference type="GO" id="GO:0005737">
    <property type="term" value="C:cytoplasm"/>
    <property type="evidence" value="ECO:0007669"/>
    <property type="project" value="TreeGrafter"/>
</dbReference>
<dbReference type="GO" id="GO:0008198">
    <property type="term" value="F:ferrous iron binding"/>
    <property type="evidence" value="ECO:0007669"/>
    <property type="project" value="TreeGrafter"/>
</dbReference>
<accession>A0A8D2DI26</accession>
<dbReference type="Ensembl" id="ENSSVLT00005028257.1">
    <property type="protein sequence ID" value="ENSSVLP00005025412.1"/>
    <property type="gene ID" value="ENSSVLG00005020166.1"/>
</dbReference>
<dbReference type="InterPro" id="IPR012347">
    <property type="entry name" value="Ferritin-like"/>
</dbReference>
<dbReference type="Proteomes" id="UP000694564">
    <property type="component" value="Chromosome X"/>
</dbReference>